<feature type="transmembrane region" description="Helical" evidence="6">
    <location>
        <begin position="261"/>
        <end position="282"/>
    </location>
</feature>
<dbReference type="PANTHER" id="PTHR45649">
    <property type="entry name" value="AMINO-ACID PERMEASE BAT1"/>
    <property type="match status" value="1"/>
</dbReference>
<dbReference type="Proteomes" id="UP001610432">
    <property type="component" value="Unassembled WGS sequence"/>
</dbReference>
<evidence type="ECO:0000256" key="3">
    <source>
        <dbReference type="ARBA" id="ARBA00022692"/>
    </source>
</evidence>
<keyword evidence="3 6" id="KW-0812">Transmembrane</keyword>
<feature type="transmembrane region" description="Helical" evidence="6">
    <location>
        <begin position="186"/>
        <end position="206"/>
    </location>
</feature>
<keyword evidence="8" id="KW-1185">Reference proteome</keyword>
<feature type="transmembrane region" description="Helical" evidence="6">
    <location>
        <begin position="393"/>
        <end position="417"/>
    </location>
</feature>
<keyword evidence="4 6" id="KW-1133">Transmembrane helix</keyword>
<protein>
    <submittedName>
        <fullName evidence="7">Amino acid/polyamine transporter I</fullName>
    </submittedName>
</protein>
<dbReference type="PANTHER" id="PTHR45649:SF11">
    <property type="entry name" value="TRANSPORTER, PUTATIVE (EUROFUNG)-RELATED"/>
    <property type="match status" value="1"/>
</dbReference>
<evidence type="ECO:0000313" key="8">
    <source>
        <dbReference type="Proteomes" id="UP001610432"/>
    </source>
</evidence>
<dbReference type="GeneID" id="98149432"/>
<sequence>MAHHNEDKPGTNENEVELEKRPVIRPLSRASPLSPTTDDAVPIPITNANPKLDRSLSWIGALGLAFTITNAWMSYTATFGPSLVYGGGVTVFFALIIAAVAQWAVLLGVSEMASALPSSGGCYHFTYFVAPKTTRRFASFVVGIINLTGFWVGGVSGLIYTTISIFGTVAFWVDDGRGGGYVPQQWHVYLAYVAVVCLSLIPIFTIPRRNTKYMTETCLGMSLFCLVLFIIVLLAMGRGHYRPGNLLLHRNTSGWSTGTGWLLSVVLGEYSFATTGMVVHLSEEVPRPGRNIPLAINTTMVLCVATAIPFTAVLLGGIQDLDAVQDAWIPSLEIFYQATRSRAVATFLQACLAVLYFSTISVQWVPISRIAWTLSRDNALPFSSYFNYIDPHYGFPVRTTILSVCFCVIFGLIYIASSAAFNSVVNMATLLINIAYTVPQGILACRRRSSLPPRQLDLGRLGYIVNLFSMLWLVLSGALFCFPTRVPTTPGSMN</sequence>
<dbReference type="EMBL" id="JBFXLQ010000022">
    <property type="protein sequence ID" value="KAL2866926.1"/>
    <property type="molecule type" value="Genomic_DNA"/>
</dbReference>
<feature type="transmembrane region" description="Helical" evidence="6">
    <location>
        <begin position="423"/>
        <end position="443"/>
    </location>
</feature>
<evidence type="ECO:0000256" key="5">
    <source>
        <dbReference type="ARBA" id="ARBA00023136"/>
    </source>
</evidence>
<proteinExistence type="predicted"/>
<comment type="caution">
    <text evidence="7">The sequence shown here is derived from an EMBL/GenBank/DDBJ whole genome shotgun (WGS) entry which is preliminary data.</text>
</comment>
<evidence type="ECO:0000256" key="2">
    <source>
        <dbReference type="ARBA" id="ARBA00022448"/>
    </source>
</evidence>
<feature type="transmembrane region" description="Helical" evidence="6">
    <location>
        <begin position="294"/>
        <end position="318"/>
    </location>
</feature>
<evidence type="ECO:0000256" key="1">
    <source>
        <dbReference type="ARBA" id="ARBA00004141"/>
    </source>
</evidence>
<feature type="transmembrane region" description="Helical" evidence="6">
    <location>
        <begin position="56"/>
        <end position="75"/>
    </location>
</feature>
<feature type="transmembrane region" description="Helical" evidence="6">
    <location>
        <begin position="137"/>
        <end position="166"/>
    </location>
</feature>
<evidence type="ECO:0000313" key="7">
    <source>
        <dbReference type="EMBL" id="KAL2866926.1"/>
    </source>
</evidence>
<reference evidence="7 8" key="1">
    <citation type="submission" date="2024-07" db="EMBL/GenBank/DDBJ databases">
        <title>Section-level genome sequencing and comparative genomics of Aspergillus sections Usti and Cavernicolus.</title>
        <authorList>
            <consortium name="Lawrence Berkeley National Laboratory"/>
            <person name="Nybo J.L."/>
            <person name="Vesth T.C."/>
            <person name="Theobald S."/>
            <person name="Frisvad J.C."/>
            <person name="Larsen T.O."/>
            <person name="Kjaerboelling I."/>
            <person name="Rothschild-Mancinelli K."/>
            <person name="Lyhne E.K."/>
            <person name="Kogle M.E."/>
            <person name="Barry K."/>
            <person name="Clum A."/>
            <person name="Na H."/>
            <person name="Ledsgaard L."/>
            <person name="Lin J."/>
            <person name="Lipzen A."/>
            <person name="Kuo A."/>
            <person name="Riley R."/>
            <person name="Mondo S."/>
            <person name="Labutti K."/>
            <person name="Haridas S."/>
            <person name="Pangalinan J."/>
            <person name="Salamov A.A."/>
            <person name="Simmons B.A."/>
            <person name="Magnuson J.K."/>
            <person name="Chen J."/>
            <person name="Drula E."/>
            <person name="Henrissat B."/>
            <person name="Wiebenga A."/>
            <person name="Lubbers R.J."/>
            <person name="Gomes A.C."/>
            <person name="Macurrencykelacurrency M.R."/>
            <person name="Stajich J."/>
            <person name="Grigoriev I.V."/>
            <person name="Mortensen U.H."/>
            <person name="De Vries R.P."/>
            <person name="Baker S.E."/>
            <person name="Andersen M.R."/>
        </authorList>
    </citation>
    <scope>NUCLEOTIDE SEQUENCE [LARGE SCALE GENOMIC DNA]</scope>
    <source>
        <strain evidence="7 8">CBS 449.75</strain>
    </source>
</reference>
<gene>
    <name evidence="7" type="ORF">BJX67DRAFT_388400</name>
</gene>
<accession>A0ABR4LQX6</accession>
<feature type="transmembrane region" description="Helical" evidence="6">
    <location>
        <begin position="347"/>
        <end position="372"/>
    </location>
</feature>
<comment type="subcellular location">
    <subcellularLocation>
        <location evidence="1">Membrane</location>
        <topology evidence="1">Multi-pass membrane protein</topology>
    </subcellularLocation>
</comment>
<dbReference type="RefSeq" id="XP_070885905.1">
    <property type="nucleotide sequence ID" value="XM_071034360.1"/>
</dbReference>
<evidence type="ECO:0000256" key="4">
    <source>
        <dbReference type="ARBA" id="ARBA00022989"/>
    </source>
</evidence>
<dbReference type="Gene3D" id="1.20.1740.10">
    <property type="entry name" value="Amino acid/polyamine transporter I"/>
    <property type="match status" value="1"/>
</dbReference>
<dbReference type="InterPro" id="IPR002293">
    <property type="entry name" value="AA/rel_permease1"/>
</dbReference>
<evidence type="ECO:0000256" key="6">
    <source>
        <dbReference type="SAM" id="Phobius"/>
    </source>
</evidence>
<dbReference type="Pfam" id="PF13520">
    <property type="entry name" value="AA_permease_2"/>
    <property type="match status" value="1"/>
</dbReference>
<feature type="transmembrane region" description="Helical" evidence="6">
    <location>
        <begin position="218"/>
        <end position="241"/>
    </location>
</feature>
<feature type="transmembrane region" description="Helical" evidence="6">
    <location>
        <begin position="82"/>
        <end position="106"/>
    </location>
</feature>
<name>A0ABR4LQX6_9EURO</name>
<dbReference type="PIRSF" id="PIRSF006060">
    <property type="entry name" value="AA_transporter"/>
    <property type="match status" value="1"/>
</dbReference>
<feature type="transmembrane region" description="Helical" evidence="6">
    <location>
        <begin position="463"/>
        <end position="486"/>
    </location>
</feature>
<keyword evidence="5 6" id="KW-0472">Membrane</keyword>
<keyword evidence="2" id="KW-0813">Transport</keyword>
<organism evidence="7 8">
    <name type="scientific">Aspergillus lucknowensis</name>
    <dbReference type="NCBI Taxonomy" id="176173"/>
    <lineage>
        <taxon>Eukaryota</taxon>
        <taxon>Fungi</taxon>
        <taxon>Dikarya</taxon>
        <taxon>Ascomycota</taxon>
        <taxon>Pezizomycotina</taxon>
        <taxon>Eurotiomycetes</taxon>
        <taxon>Eurotiomycetidae</taxon>
        <taxon>Eurotiales</taxon>
        <taxon>Aspergillaceae</taxon>
        <taxon>Aspergillus</taxon>
        <taxon>Aspergillus subgen. Nidulantes</taxon>
    </lineage>
</organism>